<evidence type="ECO:0000256" key="2">
    <source>
        <dbReference type="SAM" id="MobiDB-lite"/>
    </source>
</evidence>
<dbReference type="Proteomes" id="UP000009168">
    <property type="component" value="Unassembled WGS sequence"/>
</dbReference>
<dbReference type="RefSeq" id="XP_001016298.2">
    <property type="nucleotide sequence ID" value="XM_001016298.2"/>
</dbReference>
<evidence type="ECO:0000313" key="4">
    <source>
        <dbReference type="Proteomes" id="UP000009168"/>
    </source>
</evidence>
<feature type="coiled-coil region" evidence="1">
    <location>
        <begin position="240"/>
        <end position="267"/>
    </location>
</feature>
<sequence length="590" mass="70495">MKSLQNSNKDNAERELALYFQTSSDKNEQDQDGEAENRWGDDKSEQFQKNRFHLQNNISHSKNENSIYNLKYEQSIYHSENENSDNQNREYRKEEENIHKLVEKSQMEHLKQNNPQVYLKFQQLYDEIGVCLSSIQQQNYLLDDNNKQKKRAAQYISQMWNGIIKENQIHIFWYFIQPSEEELNNMNKLIKDLQKEYEKIAFFKPYFEEDQFLDEINIHGFIKNPIYLIISCKNQSFQSLEMLINQIKKIKNENQNIKLQKINFQVQDEESSLKLKEYTKKIDIECKVISYQEISNEISLFITPQEFRRVIPIKDINLFFQCKELKQKYLQLHTDDFSQYNLFDFQPSKINLEENLKQAVIIMENRNLKVDSLILIPNSHKRLSKDIEIQFLEARKDEQNLCKRILKLYTMENCYLHRFVNGCLYTLNQDIINLVWNLVLMVRVALYKHDDLSETAIKQGNTSPLRLYRGITLSQEYYQKIIETGTEICLVSFSSFSSTKEVAYDFIKKSDFFAQNEQTEPVLFEFEFSCNSANFDKRPKAIFQQSKYKTEDEYLLPPGCIFKIENIENKDSKLFCHKVRLTQIENVQFD</sequence>
<organism evidence="3 4">
    <name type="scientific">Tetrahymena thermophila (strain SB210)</name>
    <dbReference type="NCBI Taxonomy" id="312017"/>
    <lineage>
        <taxon>Eukaryota</taxon>
        <taxon>Sar</taxon>
        <taxon>Alveolata</taxon>
        <taxon>Ciliophora</taxon>
        <taxon>Intramacronucleata</taxon>
        <taxon>Oligohymenophorea</taxon>
        <taxon>Hymenostomatida</taxon>
        <taxon>Tetrahymenina</taxon>
        <taxon>Tetrahymenidae</taxon>
        <taxon>Tetrahymena</taxon>
    </lineage>
</organism>
<dbReference type="Gene3D" id="3.90.176.10">
    <property type="entry name" value="Toxin ADP-ribosyltransferase, Chain A, domain 1"/>
    <property type="match status" value="1"/>
</dbReference>
<dbReference type="InParanoid" id="I7MEC2"/>
<dbReference type="GeneID" id="7838800"/>
<feature type="coiled-coil region" evidence="1">
    <location>
        <begin position="77"/>
        <end position="104"/>
    </location>
</feature>
<reference evidence="4" key="1">
    <citation type="journal article" date="2006" name="PLoS Biol.">
        <title>Macronuclear genome sequence of the ciliate Tetrahymena thermophila, a model eukaryote.</title>
        <authorList>
            <person name="Eisen J.A."/>
            <person name="Coyne R.S."/>
            <person name="Wu M."/>
            <person name="Wu D."/>
            <person name="Thiagarajan M."/>
            <person name="Wortman J.R."/>
            <person name="Badger J.H."/>
            <person name="Ren Q."/>
            <person name="Amedeo P."/>
            <person name="Jones K.M."/>
            <person name="Tallon L.J."/>
            <person name="Delcher A.L."/>
            <person name="Salzberg S.L."/>
            <person name="Silva J.C."/>
            <person name="Haas B.J."/>
            <person name="Majoros W.H."/>
            <person name="Farzad M."/>
            <person name="Carlton J.M."/>
            <person name="Smith R.K. Jr."/>
            <person name="Garg J."/>
            <person name="Pearlman R.E."/>
            <person name="Karrer K.M."/>
            <person name="Sun L."/>
            <person name="Manning G."/>
            <person name="Elde N.C."/>
            <person name="Turkewitz A.P."/>
            <person name="Asai D.J."/>
            <person name="Wilkes D.E."/>
            <person name="Wang Y."/>
            <person name="Cai H."/>
            <person name="Collins K."/>
            <person name="Stewart B.A."/>
            <person name="Lee S.R."/>
            <person name="Wilamowska K."/>
            <person name="Weinberg Z."/>
            <person name="Ruzzo W.L."/>
            <person name="Wloga D."/>
            <person name="Gaertig J."/>
            <person name="Frankel J."/>
            <person name="Tsao C.-C."/>
            <person name="Gorovsky M.A."/>
            <person name="Keeling P.J."/>
            <person name="Waller R.F."/>
            <person name="Patron N.J."/>
            <person name="Cherry J.M."/>
            <person name="Stover N.A."/>
            <person name="Krieger C.J."/>
            <person name="del Toro C."/>
            <person name="Ryder H.F."/>
            <person name="Williamson S.C."/>
            <person name="Barbeau R.A."/>
            <person name="Hamilton E.P."/>
            <person name="Orias E."/>
        </authorList>
    </citation>
    <scope>NUCLEOTIDE SEQUENCE [LARGE SCALE GENOMIC DNA]</scope>
    <source>
        <strain evidence="4">SB210</strain>
    </source>
</reference>
<dbReference type="KEGG" id="tet:TTHERM_00127180"/>
<dbReference type="SUPFAM" id="SSF56399">
    <property type="entry name" value="ADP-ribosylation"/>
    <property type="match status" value="1"/>
</dbReference>
<keyword evidence="1" id="KW-0175">Coiled coil</keyword>
<proteinExistence type="predicted"/>
<name>I7MEC2_TETTS</name>
<keyword evidence="4" id="KW-1185">Reference proteome</keyword>
<dbReference type="AlphaFoldDB" id="I7MEC2"/>
<feature type="region of interest" description="Disordered" evidence="2">
    <location>
        <begin position="1"/>
        <end position="43"/>
    </location>
</feature>
<accession>I7MEC2</accession>
<dbReference type="EMBL" id="GG662699">
    <property type="protein sequence ID" value="EAR96053.2"/>
    <property type="molecule type" value="Genomic_DNA"/>
</dbReference>
<evidence type="ECO:0000256" key="1">
    <source>
        <dbReference type="SAM" id="Coils"/>
    </source>
</evidence>
<evidence type="ECO:0000313" key="3">
    <source>
        <dbReference type="EMBL" id="EAR96053.2"/>
    </source>
</evidence>
<gene>
    <name evidence="3" type="ORF">TTHERM_00127180</name>
</gene>
<dbReference type="OrthoDB" id="2017782at2759"/>
<protein>
    <submittedName>
        <fullName evidence="3">Uncharacterized protein</fullName>
    </submittedName>
</protein>
<feature type="compositionally biased region" description="Basic and acidic residues" evidence="2">
    <location>
        <begin position="25"/>
        <end position="43"/>
    </location>
</feature>